<sequence length="56" mass="6431">MADWGCNMCTVVLHSLSSYFTIWLVSQVNLGCFVSQNKPLRQSKQKFLMKNCSFLP</sequence>
<organism evidence="1 2">
    <name type="scientific">Segatella maculosa OT 289</name>
    <dbReference type="NCBI Taxonomy" id="999422"/>
    <lineage>
        <taxon>Bacteria</taxon>
        <taxon>Pseudomonadati</taxon>
        <taxon>Bacteroidota</taxon>
        <taxon>Bacteroidia</taxon>
        <taxon>Bacteroidales</taxon>
        <taxon>Prevotellaceae</taxon>
        <taxon>Segatella</taxon>
    </lineage>
</organism>
<comment type="caution">
    <text evidence="1">The sequence shown here is derived from an EMBL/GenBank/DDBJ whole genome shotgun (WGS) entry which is preliminary data.</text>
</comment>
<proteinExistence type="predicted"/>
<reference evidence="1 2" key="1">
    <citation type="submission" date="2011-12" db="EMBL/GenBank/DDBJ databases">
        <title>The Genome Sequence of Prevotella maculosa OT 289.</title>
        <authorList>
            <consortium name="The Broad Institute Genome Sequencing Platform"/>
            <person name="Earl A."/>
            <person name="Ward D."/>
            <person name="Feldgarden M."/>
            <person name="Gevers D."/>
            <person name="Izard J."/>
            <person name="Blanton J.M."/>
            <person name="Mathney J."/>
            <person name="Tanner A.C."/>
            <person name="Dewhirst F.E."/>
            <person name="Young S.K."/>
            <person name="Zeng Q."/>
            <person name="Gargeya S."/>
            <person name="Fitzgerald M."/>
            <person name="Haas B."/>
            <person name="Abouelleil A."/>
            <person name="Alvarado L."/>
            <person name="Arachchi H.M."/>
            <person name="Berlin A."/>
            <person name="Chapman S.B."/>
            <person name="Gearin G."/>
            <person name="Goldberg J."/>
            <person name="Griggs A."/>
            <person name="Gujja S."/>
            <person name="Hansen M."/>
            <person name="Heiman D."/>
            <person name="Howarth C."/>
            <person name="Larimer J."/>
            <person name="Lui A."/>
            <person name="MacDonald P.J.P."/>
            <person name="McCowen C."/>
            <person name="Montmayeur A."/>
            <person name="Murphy C."/>
            <person name="Neiman D."/>
            <person name="Pearson M."/>
            <person name="Priest M."/>
            <person name="Roberts A."/>
            <person name="Saif S."/>
            <person name="Shea T."/>
            <person name="Sisk P."/>
            <person name="Stolte C."/>
            <person name="Sykes S."/>
            <person name="Wortman J."/>
            <person name="Nusbaum C."/>
            <person name="Birren B."/>
        </authorList>
    </citation>
    <scope>NUCLEOTIDE SEQUENCE [LARGE SCALE GENOMIC DNA]</scope>
    <source>
        <strain evidence="1 2">OT 289</strain>
    </source>
</reference>
<accession>H1HMT9</accession>
<name>H1HMT9_9BACT</name>
<evidence type="ECO:0000313" key="2">
    <source>
        <dbReference type="Proteomes" id="UP000003167"/>
    </source>
</evidence>
<gene>
    <name evidence="1" type="ORF">HMPREF9944_01483</name>
</gene>
<dbReference type="AlphaFoldDB" id="H1HMT9"/>
<dbReference type="EMBL" id="AGEK01000027">
    <property type="protein sequence ID" value="EHO70276.1"/>
    <property type="molecule type" value="Genomic_DNA"/>
</dbReference>
<evidence type="ECO:0000313" key="1">
    <source>
        <dbReference type="EMBL" id="EHO70276.1"/>
    </source>
</evidence>
<protein>
    <submittedName>
        <fullName evidence="1">Uncharacterized protein</fullName>
    </submittedName>
</protein>
<keyword evidence="2" id="KW-1185">Reference proteome</keyword>
<dbReference type="HOGENOM" id="CLU_3010473_0_0_10"/>
<dbReference type="Proteomes" id="UP000003167">
    <property type="component" value="Unassembled WGS sequence"/>
</dbReference>